<dbReference type="RefSeq" id="WP_206578882.1">
    <property type="nucleotide sequence ID" value="NZ_JAFKCT010000006.1"/>
</dbReference>
<evidence type="ECO:0000313" key="2">
    <source>
        <dbReference type="Proteomes" id="UP000664317"/>
    </source>
</evidence>
<gene>
    <name evidence="1" type="ORF">J0A68_14190</name>
</gene>
<name>A0ABS3C6A8_9BACT</name>
<accession>A0ABS3C6A8</accession>
<dbReference type="EMBL" id="JAFKCT010000006">
    <property type="protein sequence ID" value="MBN7812099.1"/>
    <property type="molecule type" value="Genomic_DNA"/>
</dbReference>
<evidence type="ECO:0000313" key="1">
    <source>
        <dbReference type="EMBL" id="MBN7812099.1"/>
    </source>
</evidence>
<organism evidence="1 2">
    <name type="scientific">Algoriphagus oliviformis</name>
    <dbReference type="NCBI Taxonomy" id="2811231"/>
    <lineage>
        <taxon>Bacteria</taxon>
        <taxon>Pseudomonadati</taxon>
        <taxon>Bacteroidota</taxon>
        <taxon>Cytophagia</taxon>
        <taxon>Cytophagales</taxon>
        <taxon>Cyclobacteriaceae</taxon>
        <taxon>Algoriphagus</taxon>
    </lineage>
</organism>
<sequence length="79" mass="9108">MNTKLTLNLDKEVIEKAKAYAKNNQVSLSKLIENYLHSLTKQSKKSSSVSPLVESLTGIIPSHYDEKSDYRDYIDKKYR</sequence>
<dbReference type="Pfam" id="PF19891">
    <property type="entry name" value="DUF6364"/>
    <property type="match status" value="1"/>
</dbReference>
<keyword evidence="2" id="KW-1185">Reference proteome</keyword>
<proteinExistence type="predicted"/>
<reference evidence="1 2" key="1">
    <citation type="submission" date="2021-03" db="EMBL/GenBank/DDBJ databases">
        <title>novel species isolated from a fishpond in China.</title>
        <authorList>
            <person name="Lu H."/>
            <person name="Cai Z."/>
        </authorList>
    </citation>
    <scope>NUCLEOTIDE SEQUENCE [LARGE SCALE GENOMIC DNA]</scope>
    <source>
        <strain evidence="1 2">H41</strain>
    </source>
</reference>
<evidence type="ECO:0008006" key="3">
    <source>
        <dbReference type="Google" id="ProtNLM"/>
    </source>
</evidence>
<dbReference type="SUPFAM" id="SSF47598">
    <property type="entry name" value="Ribbon-helix-helix"/>
    <property type="match status" value="1"/>
</dbReference>
<dbReference type="InterPro" id="IPR045944">
    <property type="entry name" value="DUF6364"/>
</dbReference>
<dbReference type="Proteomes" id="UP000664317">
    <property type="component" value="Unassembled WGS sequence"/>
</dbReference>
<dbReference type="InterPro" id="IPR010985">
    <property type="entry name" value="Ribbon_hlx_hlx"/>
</dbReference>
<protein>
    <recommendedName>
        <fullName evidence="3">Antitoxin</fullName>
    </recommendedName>
</protein>
<comment type="caution">
    <text evidence="1">The sequence shown here is derived from an EMBL/GenBank/DDBJ whole genome shotgun (WGS) entry which is preliminary data.</text>
</comment>